<dbReference type="Gene3D" id="3.40.50.1000">
    <property type="entry name" value="HAD superfamily/HAD-like"/>
    <property type="match status" value="1"/>
</dbReference>
<dbReference type="InterPro" id="IPR052898">
    <property type="entry name" value="ACAD10-like"/>
</dbReference>
<evidence type="ECO:0000313" key="2">
    <source>
        <dbReference type="Proteomes" id="UP001642502"/>
    </source>
</evidence>
<organism evidence="1 2">
    <name type="scientific">Sporothrix epigloea</name>
    <dbReference type="NCBI Taxonomy" id="1892477"/>
    <lineage>
        <taxon>Eukaryota</taxon>
        <taxon>Fungi</taxon>
        <taxon>Dikarya</taxon>
        <taxon>Ascomycota</taxon>
        <taxon>Pezizomycotina</taxon>
        <taxon>Sordariomycetes</taxon>
        <taxon>Sordariomycetidae</taxon>
        <taxon>Ophiostomatales</taxon>
        <taxon>Ophiostomataceae</taxon>
        <taxon>Sporothrix</taxon>
    </lineage>
</organism>
<protein>
    <recommendedName>
        <fullName evidence="3">Microsomal epoxide hydrolase</fullName>
    </recommendedName>
</protein>
<dbReference type="InterPro" id="IPR023214">
    <property type="entry name" value="HAD_sf"/>
</dbReference>
<keyword evidence="2" id="KW-1185">Reference proteome</keyword>
<proteinExistence type="predicted"/>
<gene>
    <name evidence="1" type="ORF">SEPCBS119000_005178</name>
</gene>
<evidence type="ECO:0008006" key="3">
    <source>
        <dbReference type="Google" id="ProtNLM"/>
    </source>
</evidence>
<dbReference type="PANTHER" id="PTHR47829">
    <property type="entry name" value="HYDROLASE, PUTATIVE (AFU_ORTHOLOGUE AFUA_1G12880)-RELATED"/>
    <property type="match status" value="1"/>
</dbReference>
<accession>A0ABP0DW55</accession>
<comment type="caution">
    <text evidence="1">The sequence shown here is derived from an EMBL/GenBank/DDBJ whole genome shotgun (WGS) entry which is preliminary data.</text>
</comment>
<name>A0ABP0DW55_9PEZI</name>
<dbReference type="Proteomes" id="UP001642502">
    <property type="component" value="Unassembled WGS sequence"/>
</dbReference>
<dbReference type="EMBL" id="CAWUON010000091">
    <property type="protein sequence ID" value="CAK7272541.1"/>
    <property type="molecule type" value="Genomic_DNA"/>
</dbReference>
<reference evidence="1 2" key="1">
    <citation type="submission" date="2024-01" db="EMBL/GenBank/DDBJ databases">
        <authorList>
            <person name="Allen C."/>
            <person name="Tagirdzhanova G."/>
        </authorList>
    </citation>
    <scope>NUCLEOTIDE SEQUENCE [LARGE SCALE GENOMIC DNA]</scope>
    <source>
        <strain evidence="1 2">CBS 119000</strain>
    </source>
</reference>
<dbReference type="SFLD" id="SFLDG01129">
    <property type="entry name" value="C1.5:_HAD__Beta-PGM__Phosphata"/>
    <property type="match status" value="1"/>
</dbReference>
<dbReference type="SFLD" id="SFLDS00003">
    <property type="entry name" value="Haloacid_Dehalogenase"/>
    <property type="match status" value="1"/>
</dbReference>
<dbReference type="SUPFAM" id="SSF56784">
    <property type="entry name" value="HAD-like"/>
    <property type="match status" value="1"/>
</dbReference>
<dbReference type="InterPro" id="IPR023198">
    <property type="entry name" value="PGP-like_dom2"/>
</dbReference>
<dbReference type="Gene3D" id="1.10.150.240">
    <property type="entry name" value="Putative phosphatase, domain 2"/>
    <property type="match status" value="1"/>
</dbReference>
<dbReference type="PANTHER" id="PTHR47829:SF1">
    <property type="entry name" value="HAD FAMILY PHOSPHATASE"/>
    <property type="match status" value="1"/>
</dbReference>
<dbReference type="CDD" id="cd02603">
    <property type="entry name" value="HAD_sEH-N_like"/>
    <property type="match status" value="1"/>
</dbReference>
<evidence type="ECO:0000313" key="1">
    <source>
        <dbReference type="EMBL" id="CAK7272541.1"/>
    </source>
</evidence>
<sequence length="282" mass="31549">MADAKQPKVILFDIGGVCVASPFQTILDYELSLGIPPGWINFSISQTAPNGFWHRLERGHIPLDAAFLAGFTRDLNDEARWQAFYQAAYQKRKGKADELPLAAPPKPNVDGELLFNRMMRAADVPDPWMLPALQTLSSSGRYILAALSNTVIFPPGHELHSDNFFAHPVRRLFDVFISSAHVGLRKPEPAIYQMALRETNAYAQKMASTTRGMANGWKHGVTASDILFLDDIGENLKFAKEQGFRTLKVELGRSYEAVDRLEEITGLKLHGSYPRPHDKARM</sequence>
<dbReference type="InterPro" id="IPR036412">
    <property type="entry name" value="HAD-like_sf"/>
</dbReference>